<feature type="domain" description="Beta-lactamase-related" evidence="2">
    <location>
        <begin position="45"/>
        <end position="350"/>
    </location>
</feature>
<dbReference type="InterPro" id="IPR001466">
    <property type="entry name" value="Beta-lactam-related"/>
</dbReference>
<keyword evidence="1" id="KW-0732">Signal</keyword>
<comment type="caution">
    <text evidence="3">The sequence shown here is derived from an EMBL/GenBank/DDBJ whole genome shotgun (WGS) entry which is preliminary data.</text>
</comment>
<feature type="signal peptide" evidence="1">
    <location>
        <begin position="1"/>
        <end position="21"/>
    </location>
</feature>
<keyword evidence="4" id="KW-1185">Reference proteome</keyword>
<evidence type="ECO:0000313" key="4">
    <source>
        <dbReference type="Proteomes" id="UP000237662"/>
    </source>
</evidence>
<dbReference type="PANTHER" id="PTHR46825:SF9">
    <property type="entry name" value="BETA-LACTAMASE-RELATED DOMAIN-CONTAINING PROTEIN"/>
    <property type="match status" value="1"/>
</dbReference>
<dbReference type="InterPro" id="IPR050491">
    <property type="entry name" value="AmpC-like"/>
</dbReference>
<reference evidence="3 4" key="1">
    <citation type="submission" date="2018-02" db="EMBL/GenBank/DDBJ databases">
        <title>Genomic Encyclopedia of Archaeal and Bacterial Type Strains, Phase II (KMG-II): from individual species to whole genera.</title>
        <authorList>
            <person name="Goeker M."/>
        </authorList>
    </citation>
    <scope>NUCLEOTIDE SEQUENCE [LARGE SCALE GENOMIC DNA]</scope>
    <source>
        <strain evidence="3 4">DSM 29526</strain>
    </source>
</reference>
<sequence>MLRHCLLICLLVSISAIRVSGQTAITGGYGSVDSLLAAEYPPTGPGIAVLASKGDKIVFRKSYGLADIKNNVELSTEMIFEIGSMTKQFTSAAVLQLVEAGRVRLDDPIRAYVSGFPEKPYPITIHQLLSQTSGIPEFFDVDESEFDKLATVHTPEELIDYYRDRPLDFEPGTEFAYSNSNYPLLGLVVERVTGIPLAEYFERFIFTPLGMDHTSLWYSSERPPVPVGYRLNAAGEQVRSPPIDGSTVYAAGGIVSTLGDLYRWNNELKRPTHLSKRIVSQLIREKKTTDKAGTGYGYGFFVGEWNGHRLIHHGGNMYGFTSAAMYLPKPDVFVCVLANSAFANTENIARFVAGHLLEAPIAYYRQLAPHVLQDYVGRYILEGPTEKQIDIKLHEGVLVVHFPDNPASDVSVYGDGPDTFSSPRVDLSMVFAREQGAVVGFTAYQGGAFAFRRVP</sequence>
<gene>
    <name evidence="3" type="ORF">CLV84_2116</name>
</gene>
<dbReference type="InterPro" id="IPR012338">
    <property type="entry name" value="Beta-lactam/transpept-like"/>
</dbReference>
<dbReference type="Gene3D" id="3.40.710.10">
    <property type="entry name" value="DD-peptidase/beta-lactamase superfamily"/>
    <property type="match status" value="1"/>
</dbReference>
<evidence type="ECO:0000256" key="1">
    <source>
        <dbReference type="SAM" id="SignalP"/>
    </source>
</evidence>
<dbReference type="PANTHER" id="PTHR46825">
    <property type="entry name" value="D-ALANYL-D-ALANINE-CARBOXYPEPTIDASE/ENDOPEPTIDASE AMPH"/>
    <property type="match status" value="1"/>
</dbReference>
<feature type="chain" id="PRO_5015596109" evidence="1">
    <location>
        <begin position="22"/>
        <end position="455"/>
    </location>
</feature>
<dbReference type="Proteomes" id="UP000237662">
    <property type="component" value="Unassembled WGS sequence"/>
</dbReference>
<dbReference type="EMBL" id="PTJC01000006">
    <property type="protein sequence ID" value="PPK85224.1"/>
    <property type="molecule type" value="Genomic_DNA"/>
</dbReference>
<dbReference type="SUPFAM" id="SSF56601">
    <property type="entry name" value="beta-lactamase/transpeptidase-like"/>
    <property type="match status" value="1"/>
</dbReference>
<proteinExistence type="predicted"/>
<dbReference type="AlphaFoldDB" id="A0A2S6I228"/>
<name>A0A2S6I228_9BACT</name>
<protein>
    <submittedName>
        <fullName evidence="3">CubicO group peptidase (Beta-lactamase class C family)</fullName>
    </submittedName>
</protein>
<dbReference type="Pfam" id="PF00144">
    <property type="entry name" value="Beta-lactamase"/>
    <property type="match status" value="1"/>
</dbReference>
<evidence type="ECO:0000313" key="3">
    <source>
        <dbReference type="EMBL" id="PPK85224.1"/>
    </source>
</evidence>
<accession>A0A2S6I228</accession>
<evidence type="ECO:0000259" key="2">
    <source>
        <dbReference type="Pfam" id="PF00144"/>
    </source>
</evidence>
<organism evidence="3 4">
    <name type="scientific">Neolewinella xylanilytica</name>
    <dbReference type="NCBI Taxonomy" id="1514080"/>
    <lineage>
        <taxon>Bacteria</taxon>
        <taxon>Pseudomonadati</taxon>
        <taxon>Bacteroidota</taxon>
        <taxon>Saprospiria</taxon>
        <taxon>Saprospirales</taxon>
        <taxon>Lewinellaceae</taxon>
        <taxon>Neolewinella</taxon>
    </lineage>
</organism>